<keyword evidence="2" id="KW-0677">Repeat</keyword>
<dbReference type="InterPro" id="IPR013783">
    <property type="entry name" value="Ig-like_fold"/>
</dbReference>
<keyword evidence="1" id="KW-0732">Signal</keyword>
<dbReference type="SUPFAM" id="SSF56219">
    <property type="entry name" value="DNase I-like"/>
    <property type="match status" value="1"/>
</dbReference>
<dbReference type="Pfam" id="PF03372">
    <property type="entry name" value="Exo_endo_phos"/>
    <property type="match status" value="1"/>
</dbReference>
<dbReference type="SUPFAM" id="SSF50969">
    <property type="entry name" value="YVTN repeat-like/Quinoprotein amine dehydrogenase"/>
    <property type="match status" value="1"/>
</dbReference>
<protein>
    <submittedName>
        <fullName evidence="6">Choice-of-anchor I family protein</fullName>
    </submittedName>
</protein>
<dbReference type="InterPro" id="IPR015919">
    <property type="entry name" value="Cadherin-like_sf"/>
</dbReference>
<dbReference type="Proteomes" id="UP001216253">
    <property type="component" value="Unassembled WGS sequence"/>
</dbReference>
<dbReference type="Gene3D" id="2.130.10.10">
    <property type="entry name" value="YVTN repeat-like/Quinoprotein amine dehydrogenase"/>
    <property type="match status" value="1"/>
</dbReference>
<dbReference type="Pfam" id="PF17963">
    <property type="entry name" value="Big_9"/>
    <property type="match status" value="2"/>
</dbReference>
<dbReference type="Pfam" id="PF05345">
    <property type="entry name" value="He_PIG"/>
    <property type="match status" value="1"/>
</dbReference>
<dbReference type="InterPro" id="IPR018511">
    <property type="entry name" value="Hemolysin-typ_Ca-bd_CS"/>
</dbReference>
<dbReference type="PROSITE" id="PS50268">
    <property type="entry name" value="CADHERIN_2"/>
    <property type="match status" value="1"/>
</dbReference>
<dbReference type="CDD" id="cd04486">
    <property type="entry name" value="YhcR_OBF_like"/>
    <property type="match status" value="1"/>
</dbReference>
<dbReference type="Pfam" id="PF00353">
    <property type="entry name" value="HemolysinCabind"/>
    <property type="match status" value="1"/>
</dbReference>
<feature type="domain" description="Cadherin" evidence="5">
    <location>
        <begin position="1856"/>
        <end position="1954"/>
    </location>
</feature>
<dbReference type="NCBIfam" id="TIGR01965">
    <property type="entry name" value="VCBS_repeat"/>
    <property type="match status" value="1"/>
</dbReference>
<dbReference type="SMART" id="SM00237">
    <property type="entry name" value="Calx_beta"/>
    <property type="match status" value="1"/>
</dbReference>
<keyword evidence="7" id="KW-1185">Reference proteome</keyword>
<sequence length="2402" mass="244966">MLSEVGDIAFIGYNADGDDNLAFVTFKNITAGEVIYFTDNEWNGTSWADLNESAWSWTATADIAAGTVITIDNIGSGTAASNYGDVVIPIAGSGSNRGLSASGEMVYAYLGTATTPTVFLSAISNDGASSGALTGTGLAYGVNAVDLATIDGGADIGAYVGPRGGEADFAAYRALINDTANWITQDGSGDQGGDSTAPDVPFDTSAFATALGAAGDIAFVGFNADGNDNLAFVAFKDIAAGQVIYFSDNEWNGTGWADTNECTWSWTATSDITAGTIITIDDIGSGTATSNHGDVVIPIAGGGSNRGLGASGEMVYAYLGSASTPTVFLSAVSNNGGSSGSLTNTGLTYGVNAVDLGAVDADADIGAYTGARSGEASLGSYRELINTASNWATQDAGGDQSGDSTDPDVPFSSTPFTTAGALPALAIDSVSIAEGNSGETLLQFTVSLNTAAASTVTVDYATADGSATVAGNDYVATSGTLSFAPGETTKTITVTINGDTTVEANETLSVTLTNPAGAAIATAQGTGTITNDDFSLVAIHDIQGAGLNSPLVGQSVTTSGIVTAVAANGFYLQARDADADADNMTSEAIFVFTSTAPTVVVGDEARVTATVAEYIPGGAGTGNLSTTELTTITSLSVLSHSNALPSATVIGEGGRLAPTESVTEGMAFYESLEGMLVTINNPLVVSGTNEFGEIWTVADNGLDATNLAERDVLVSRGSFGDGLAVTNTGPGSDYNPERIQIDADPAFTPGGTPIVNAGAVLHSITGVVSYNFGNFEVLPTTAVTVATPSLLATETTALVSDSDTLTIAQYNVLNLDPNDTDGDSDVADGRFELIAEQIVNNLQAPDIIALQEIQDNSGAANDHTVSASVTLQMLVDAIAAAGGPTYTWVDNPFIVDNQVGGEPGGNIRVAYLYNAARVDLVPGSVQTTPDAATDFAGSRVPLIATFGFSDQEFTLVNNHFSSKGGSSPLTGETQPSINGSAAERLVQAQAVADYVESLDSDTQVIVLGDLNEFTNEESLAPLFDAGMTAMSLSLDPTERYSYLFEGNAQELDQTFVSLNLLDQARLDIVHANAEFAYAETRASDHDPSVLAITVTESDHTTIGGITIYDPAQSLEGQVPTPEASDDVVLVRLGAIQGASAGAESVAYENGKVYATNVNGNTVNVHSITAAGALVNETPIALSGLPEYKPGGVNSVAIKNGVIAVAYENVTPGEPGHVALFDAATHTLLNLIEVGVLPDQVTFSADGTKLLVANEAEAISLANNPVGTVSIIDMSGGAAAASVSNTISFAALNGSEGALAYQGLALYPGQAASADIEPEYITVSPDGTRAYVTLQEVNAVAVIDLTDASADRPIAIQPLGTVDRSLAGNALDTSDRDGGIDIHTAPVFGLLQPDAIASFTIGGATYFVTANEGDARVGSGIEETDIARLKSVTLDPTAFPDAASLQADEELGRLNILTKLGDTDGDGDYDQIYTLGGRGISIFRQEADGSITKVRETGGEFESIIAATHPELFNSNQSVSPSSVDTRSDDKGPEPEGVTIGEIDGRLYAFVGLERVGGFMVYDVTDPENAVFVTYKPETAEDLGPEVQTFVSAAHSPIGQSLLISGNEIGNSVTFYSVQVQNGEANTLVGAAEDDSFHAKGGDDTITGNGGDDDIDGGEGSDTAAYAGAWSDYDVTDGGATVTDTVGDEGTDTLVSVERLKFGGVTVSASAAVNDAPIGVDDGNTGPALVEDGNSAAEGNVLTNDTDADLALGLGETLTVTGARTGLESAEGTLLVLDEELVLDGVYGTLTIAADGSWSYTLDQGRAATQALNAGQFGVDAFTYQVQDAHGLVDTAQLRLNIQGQDEVVSNRSPLLVKALPDVSSPEDAAIAFALPSGAFTDPDNDSLTYTARLPNGDALPAWLHFNGTTGAFSGTPPLDFNGSLTITVTASDGVASASDSFLLTITPVNDAPMANEDHLSTRVNTAVSVSAAALLANDSDAEGDALALVQVSGATHGTVALRDGTVIFTPDAGFVGSARFTYTVVDGTTSTLGTVTVDILARDNRAPVFDPDTAALSTLSGKSLAFGISATDADGDTLTYTPSDPAHGTLALVNGGLVYTPDAGFTGIDAILVTVSDGHGGSDSFTATIAVLPLGDAAEWRLVTTDGWAGEIGGSGEVYGTAGFQDVTVLDVAGLISFDPSFNGGGDVIRLSGEAADWLVSSEGSNALLFDGDTLLAIPAGAEGLTLVFDDGARTLAIDAQAHAMMLGSQVVNATLTPITAAAEAGTPTDGEITPDAAAQILLGEGGTVIAGGVLDVFGTTDGAETVHLTYGDVTFDPSFNQGGDLLLLDDEPDAIESVQRYGSGAVIESQHYLISLPAGPAGMDIDFAGDRRELIYSPATNQLLLGDQVLVTTPAPLSEFA</sequence>
<dbReference type="SMART" id="SM00736">
    <property type="entry name" value="CADG"/>
    <property type="match status" value="1"/>
</dbReference>
<dbReference type="PROSITE" id="PS00330">
    <property type="entry name" value="HEMOLYSIN_CALCIUM"/>
    <property type="match status" value="1"/>
</dbReference>
<dbReference type="NCBIfam" id="NF038117">
    <property type="entry name" value="choice_anch_I"/>
    <property type="match status" value="1"/>
</dbReference>
<dbReference type="InterPro" id="IPR003644">
    <property type="entry name" value="Calx_beta"/>
</dbReference>
<evidence type="ECO:0000256" key="3">
    <source>
        <dbReference type="ARBA" id="ARBA00022837"/>
    </source>
</evidence>
<organism evidence="6 7">
    <name type="scientific">Novosphingobium album</name>
    <name type="common">ex Liu et al. 2023</name>
    <dbReference type="NCBI Taxonomy" id="3031130"/>
    <lineage>
        <taxon>Bacteria</taxon>
        <taxon>Pseudomonadati</taxon>
        <taxon>Pseudomonadota</taxon>
        <taxon>Alphaproteobacteria</taxon>
        <taxon>Sphingomonadales</taxon>
        <taxon>Sphingomonadaceae</taxon>
        <taxon>Novosphingobium</taxon>
    </lineage>
</organism>
<dbReference type="InterPro" id="IPR006644">
    <property type="entry name" value="Cadg"/>
</dbReference>
<dbReference type="InterPro" id="IPR011044">
    <property type="entry name" value="Quino_amine_DH_bsu"/>
</dbReference>
<dbReference type="InterPro" id="IPR011049">
    <property type="entry name" value="Serralysin-like_metalloprot_C"/>
</dbReference>
<dbReference type="CDD" id="cd10283">
    <property type="entry name" value="MnuA_DNase1-like"/>
    <property type="match status" value="1"/>
</dbReference>
<reference evidence="6 7" key="1">
    <citation type="submission" date="2023-03" db="EMBL/GenBank/DDBJ databases">
        <title>NovoSphingobium album sp. nov. isolated from polycyclic aromatic hydrocarbons- and heavy-metal polluted soil.</title>
        <authorList>
            <person name="Liu Z."/>
            <person name="Wang K."/>
        </authorList>
    </citation>
    <scope>NUCLEOTIDE SEQUENCE [LARGE SCALE GENOMIC DNA]</scope>
    <source>
        <strain evidence="6 7">H3SJ31-1</strain>
    </source>
</reference>
<dbReference type="NCBIfam" id="NF012211">
    <property type="entry name" value="tand_rpt_95"/>
    <property type="match status" value="3"/>
</dbReference>
<dbReference type="InterPro" id="IPR001343">
    <property type="entry name" value="Hemolysn_Ca-bd"/>
</dbReference>
<comment type="caution">
    <text evidence="6">The sequence shown here is derived from an EMBL/GenBank/DDBJ whole genome shotgun (WGS) entry which is preliminary data.</text>
</comment>
<name>A0ABT5WQ13_9SPHN</name>
<feature type="compositionally biased region" description="Polar residues" evidence="4">
    <location>
        <begin position="1512"/>
        <end position="1524"/>
    </location>
</feature>
<dbReference type="Gene3D" id="3.60.10.10">
    <property type="entry name" value="Endonuclease/exonuclease/phosphatase"/>
    <property type="match status" value="1"/>
</dbReference>
<feature type="region of interest" description="Disordered" evidence="4">
    <location>
        <begin position="1511"/>
        <end position="1538"/>
    </location>
</feature>
<evidence type="ECO:0000313" key="6">
    <source>
        <dbReference type="EMBL" id="MDE8652113.1"/>
    </source>
</evidence>
<dbReference type="InterPro" id="IPR005135">
    <property type="entry name" value="Endo/exonuclease/phosphatase"/>
</dbReference>
<evidence type="ECO:0000256" key="1">
    <source>
        <dbReference type="ARBA" id="ARBA00022729"/>
    </source>
</evidence>
<dbReference type="InterPro" id="IPR015943">
    <property type="entry name" value="WD40/YVTN_repeat-like_dom_sf"/>
</dbReference>
<evidence type="ECO:0000313" key="7">
    <source>
        <dbReference type="Proteomes" id="UP001216253"/>
    </source>
</evidence>
<keyword evidence="3" id="KW-0106">Calcium</keyword>
<dbReference type="InterPro" id="IPR038081">
    <property type="entry name" value="CalX-like_sf"/>
</dbReference>
<dbReference type="Gene3D" id="2.60.40.2030">
    <property type="match status" value="1"/>
</dbReference>
<evidence type="ECO:0000256" key="4">
    <source>
        <dbReference type="SAM" id="MobiDB-lite"/>
    </source>
</evidence>
<dbReference type="SUPFAM" id="SSF75011">
    <property type="entry name" value="3-carboxy-cis,cis-mucoante lactonizing enzyme"/>
    <property type="match status" value="1"/>
</dbReference>
<dbReference type="EMBL" id="JARESE010000028">
    <property type="protein sequence ID" value="MDE8652113.1"/>
    <property type="molecule type" value="Genomic_DNA"/>
</dbReference>
<feature type="region of interest" description="Disordered" evidence="4">
    <location>
        <begin position="392"/>
        <end position="411"/>
    </location>
</feature>
<dbReference type="InterPro" id="IPR010221">
    <property type="entry name" value="VCBS_dom"/>
</dbReference>
<dbReference type="SUPFAM" id="SSF49313">
    <property type="entry name" value="Cadherin-like"/>
    <property type="match status" value="1"/>
</dbReference>
<dbReference type="PANTHER" id="PTHR42834:SF1">
    <property type="entry name" value="ENDONUCLEASE_EXONUCLEASE_PHOSPHATASE FAMILY PROTEIN (AFU_ORTHOLOGUE AFUA_3G09210)"/>
    <property type="match status" value="1"/>
</dbReference>
<dbReference type="Pfam" id="PF03160">
    <property type="entry name" value="Calx-beta"/>
    <property type="match status" value="1"/>
</dbReference>
<dbReference type="Gene3D" id="2.60.40.2810">
    <property type="match status" value="2"/>
</dbReference>
<dbReference type="InterPro" id="IPR002126">
    <property type="entry name" value="Cadherin-like_dom"/>
</dbReference>
<evidence type="ECO:0000259" key="5">
    <source>
        <dbReference type="PROSITE" id="PS50268"/>
    </source>
</evidence>
<accession>A0ABT5WQ13</accession>
<dbReference type="InterPro" id="IPR036691">
    <property type="entry name" value="Endo/exonu/phosph_ase_sf"/>
</dbReference>
<dbReference type="InterPro" id="IPR041690">
    <property type="entry name" value="Cadherin_5"/>
</dbReference>
<dbReference type="Pfam" id="PF22494">
    <property type="entry name" value="choice_anch_I"/>
    <property type="match status" value="1"/>
</dbReference>
<evidence type="ECO:0000256" key="2">
    <source>
        <dbReference type="ARBA" id="ARBA00022737"/>
    </source>
</evidence>
<feature type="region of interest" description="Disordered" evidence="4">
    <location>
        <begin position="1638"/>
        <end position="1661"/>
    </location>
</feature>
<proteinExistence type="predicted"/>
<dbReference type="SUPFAM" id="SSF141072">
    <property type="entry name" value="CalX-like"/>
    <property type="match status" value="1"/>
</dbReference>
<dbReference type="PANTHER" id="PTHR42834">
    <property type="entry name" value="ENDONUCLEASE/EXONUCLEASE/PHOSPHATASE FAMILY PROTEIN (AFU_ORTHOLOGUE AFUA_3G09210)"/>
    <property type="match status" value="1"/>
</dbReference>
<dbReference type="Gene3D" id="2.60.40.10">
    <property type="entry name" value="Immunoglobulins"/>
    <property type="match status" value="2"/>
</dbReference>
<dbReference type="Pfam" id="PF17892">
    <property type="entry name" value="Cadherin_5"/>
    <property type="match status" value="1"/>
</dbReference>
<gene>
    <name evidence="6" type="ORF">PYV00_10330</name>
</gene>
<dbReference type="InterPro" id="IPR055188">
    <property type="entry name" value="Choice_anch_I"/>
</dbReference>
<dbReference type="RefSeq" id="WP_275228186.1">
    <property type="nucleotide sequence ID" value="NZ_JARESE010000028.1"/>
</dbReference>
<dbReference type="SUPFAM" id="SSF51120">
    <property type="entry name" value="beta-Roll"/>
    <property type="match status" value="1"/>
</dbReference>